<organism evidence="2 3">
    <name type="scientific">Methanobacterium lacus (strain AL-21)</name>
    <dbReference type="NCBI Taxonomy" id="877455"/>
    <lineage>
        <taxon>Archaea</taxon>
        <taxon>Methanobacteriati</taxon>
        <taxon>Methanobacteriota</taxon>
        <taxon>Methanomada group</taxon>
        <taxon>Methanobacteria</taxon>
        <taxon>Methanobacteriales</taxon>
        <taxon>Methanobacteriaceae</taxon>
        <taxon>Methanobacterium</taxon>
    </lineage>
</organism>
<reference evidence="3" key="1">
    <citation type="submission" date="2011-02" db="EMBL/GenBank/DDBJ databases">
        <title>Complete sequence of Methanobacterium sp. AL-21.</title>
        <authorList>
            <consortium name="US DOE Joint Genome Institute"/>
            <person name="Lucas S."/>
            <person name="Copeland A."/>
            <person name="Lapidus A."/>
            <person name="Cheng J.-F."/>
            <person name="Goodwin L."/>
            <person name="Pitluck S."/>
            <person name="Chertkov O."/>
            <person name="Detter J.C."/>
            <person name="Han C."/>
            <person name="Tapia R."/>
            <person name="Land M."/>
            <person name="Hauser L."/>
            <person name="Kyrpides N."/>
            <person name="Ivanova N."/>
            <person name="Mikhailova N."/>
            <person name="Pagani I."/>
            <person name="Cadillo-Quiroz H."/>
            <person name="Imachi H."/>
            <person name="Zinder S."/>
            <person name="Liu W."/>
            <person name="Woyke T."/>
        </authorList>
    </citation>
    <scope>NUCLEOTIDE SEQUENCE [LARGE SCALE GENOMIC DNA]</scope>
    <source>
        <strain evidence="3">AL-21</strain>
    </source>
</reference>
<reference evidence="2 3" key="2">
    <citation type="journal article" date="2014" name="Int. J. Syst. Evol. Microbiol.">
        <title>Methanobacterium paludis sp. nov. and a novel strain of Methanobacterium lacus isolated from northern peatlands.</title>
        <authorList>
            <person name="Cadillo-Quiroz H."/>
            <person name="Brauer S.L."/>
            <person name="Goodson N."/>
            <person name="Yavitt J.B."/>
            <person name="Zinder S.H."/>
        </authorList>
    </citation>
    <scope>NUCLEOTIDE SEQUENCE [LARGE SCALE GENOMIC DNA]</scope>
    <source>
        <strain evidence="2 3">AL-21</strain>
    </source>
</reference>
<sequence>MSNSTEFKTLLGLITIVAVFFVVVINGDSQIYGYALINIFYFFMAVAFVITLVWYLLRNKSKITIRNIKKECYDYINALKNVRKLPDSCRNTVLTNYISLILILVGLILNIIAHLLDGTVNENWVGMLTVIILCIGYLLFFYTLVIMAIKMKKIENKPLLQIHSNWIWRIFIVYLFLNFILTIFI</sequence>
<keyword evidence="1" id="KW-1133">Transmembrane helix</keyword>
<evidence type="ECO:0000313" key="2">
    <source>
        <dbReference type="EMBL" id="ADZ09728.1"/>
    </source>
</evidence>
<keyword evidence="1" id="KW-0812">Transmembrane</keyword>
<dbReference type="HOGENOM" id="CLU_1458206_0_0_2"/>
<accession>F0T8H7</accession>
<dbReference type="EMBL" id="CP002551">
    <property type="protein sequence ID" value="ADZ09728.1"/>
    <property type="molecule type" value="Genomic_DNA"/>
</dbReference>
<protein>
    <submittedName>
        <fullName evidence="2">Uncharacterized protein</fullName>
    </submittedName>
</protein>
<keyword evidence="3" id="KW-1185">Reference proteome</keyword>
<feature type="transmembrane region" description="Helical" evidence="1">
    <location>
        <begin position="124"/>
        <end position="145"/>
    </location>
</feature>
<evidence type="ECO:0000256" key="1">
    <source>
        <dbReference type="SAM" id="Phobius"/>
    </source>
</evidence>
<feature type="transmembrane region" description="Helical" evidence="1">
    <location>
        <begin position="31"/>
        <end position="57"/>
    </location>
</feature>
<dbReference type="STRING" id="877455.Metbo_1496"/>
<name>F0T8H7_METLA</name>
<feature type="transmembrane region" description="Helical" evidence="1">
    <location>
        <begin position="166"/>
        <end position="184"/>
    </location>
</feature>
<feature type="transmembrane region" description="Helical" evidence="1">
    <location>
        <begin position="7"/>
        <end position="25"/>
    </location>
</feature>
<evidence type="ECO:0000313" key="3">
    <source>
        <dbReference type="Proteomes" id="UP000007490"/>
    </source>
</evidence>
<proteinExistence type="predicted"/>
<dbReference type="AlphaFoldDB" id="F0T8H7"/>
<gene>
    <name evidence="2" type="ordered locus">Metbo_1496</name>
</gene>
<feature type="transmembrane region" description="Helical" evidence="1">
    <location>
        <begin position="93"/>
        <end position="112"/>
    </location>
</feature>
<keyword evidence="1" id="KW-0472">Membrane</keyword>
<dbReference type="KEGG" id="mel:Metbo_1496"/>
<dbReference type="Proteomes" id="UP000007490">
    <property type="component" value="Chromosome"/>
</dbReference>